<dbReference type="GO" id="GO:0005576">
    <property type="term" value="C:extracellular region"/>
    <property type="evidence" value="ECO:0007669"/>
    <property type="project" value="UniProtKB-SubCell"/>
</dbReference>
<name>A0AAD8HWB4_9APIA</name>
<feature type="domain" description="Peptidase A1" evidence="10">
    <location>
        <begin position="82"/>
        <end position="420"/>
    </location>
</feature>
<dbReference type="PANTHER" id="PTHR47967">
    <property type="entry name" value="OS07G0603500 PROTEIN-RELATED"/>
    <property type="match status" value="1"/>
</dbReference>
<dbReference type="SUPFAM" id="SSF50630">
    <property type="entry name" value="Acid proteases"/>
    <property type="match status" value="1"/>
</dbReference>
<dbReference type="PROSITE" id="PS00141">
    <property type="entry name" value="ASP_PROTEASE"/>
    <property type="match status" value="1"/>
</dbReference>
<evidence type="ECO:0000256" key="6">
    <source>
        <dbReference type="ARBA" id="ARBA00022750"/>
    </source>
</evidence>
<dbReference type="CDD" id="cd05476">
    <property type="entry name" value="pepsin_A_like_plant"/>
    <property type="match status" value="1"/>
</dbReference>
<dbReference type="InterPro" id="IPR032861">
    <property type="entry name" value="TAXi_N"/>
</dbReference>
<dbReference type="GO" id="GO:0004190">
    <property type="term" value="F:aspartic-type endopeptidase activity"/>
    <property type="evidence" value="ECO:0007669"/>
    <property type="project" value="UniProtKB-KW"/>
</dbReference>
<keyword evidence="12" id="KW-1185">Reference proteome</keyword>
<keyword evidence="8" id="KW-0325">Glycoprotein</keyword>
<evidence type="ECO:0000256" key="9">
    <source>
        <dbReference type="SAM" id="SignalP"/>
    </source>
</evidence>
<comment type="similarity">
    <text evidence="2">Belongs to the peptidase A1 family.</text>
</comment>
<evidence type="ECO:0000256" key="8">
    <source>
        <dbReference type="ARBA" id="ARBA00023180"/>
    </source>
</evidence>
<evidence type="ECO:0000256" key="2">
    <source>
        <dbReference type="ARBA" id="ARBA00007447"/>
    </source>
</evidence>
<keyword evidence="4" id="KW-0645">Protease</keyword>
<dbReference type="Gene3D" id="2.40.70.10">
    <property type="entry name" value="Acid Proteases"/>
    <property type="match status" value="2"/>
</dbReference>
<gene>
    <name evidence="11" type="ORF">POM88_030361</name>
</gene>
<evidence type="ECO:0000256" key="5">
    <source>
        <dbReference type="ARBA" id="ARBA00022729"/>
    </source>
</evidence>
<reference evidence="11" key="1">
    <citation type="submission" date="2023-02" db="EMBL/GenBank/DDBJ databases">
        <title>Genome of toxic invasive species Heracleum sosnowskyi carries increased number of genes despite the absence of recent whole-genome duplications.</title>
        <authorList>
            <person name="Schelkunov M."/>
            <person name="Shtratnikova V."/>
            <person name="Makarenko M."/>
            <person name="Klepikova A."/>
            <person name="Omelchenko D."/>
            <person name="Novikova G."/>
            <person name="Obukhova E."/>
            <person name="Bogdanov V."/>
            <person name="Penin A."/>
            <person name="Logacheva M."/>
        </authorList>
    </citation>
    <scope>NUCLEOTIDE SEQUENCE</scope>
    <source>
        <strain evidence="11">Hsosn_3</strain>
        <tissue evidence="11">Leaf</tissue>
    </source>
</reference>
<dbReference type="InterPro" id="IPR032799">
    <property type="entry name" value="TAXi_C"/>
</dbReference>
<proteinExistence type="inferred from homology"/>
<dbReference type="Pfam" id="PF14541">
    <property type="entry name" value="TAXi_C"/>
    <property type="match status" value="1"/>
</dbReference>
<dbReference type="InterPro" id="IPR051708">
    <property type="entry name" value="Plant_Aspart_Prot_A1"/>
</dbReference>
<dbReference type="InterPro" id="IPR034161">
    <property type="entry name" value="Pepsin-like_plant"/>
</dbReference>
<dbReference type="PROSITE" id="PS51767">
    <property type="entry name" value="PEPTIDASE_A1"/>
    <property type="match status" value="1"/>
</dbReference>
<dbReference type="PANTHER" id="PTHR47967:SF128">
    <property type="entry name" value="ASPARTIC PROTEINASE CDR1-LIKE"/>
    <property type="match status" value="1"/>
</dbReference>
<sequence>MVPGLFLCFISTLSFLTSPIQSHSSGFSINLIHRDSPLSAYYDNLRNSLRRSMIRSSHIFTPKLASRLPTIRSPLTPQGGEYLMKISVGTPPREFLAVVDTGSDLTWIQCKPCINCSKQMSPLFDPNKSSTYRKQPCQSKACQSLQPPLCDNNNFCKYEVFNGDDLSHSTGDLSLESFAFESTSGKPVIVPKFSFGCGRLNRGRFDDLTNGIVGLGNGDLSIFNQLGDTIQGKFSYCMVPLKLRNVSSKISFGNDALVSGSGVQTTQLFTKDQDTFYYLNLESVSIGDRNLKFETNNANDNNGNMIIDSASIATYLPSEFYQKIEDELRRIIPLTPVEREEVLRLCYKIEEGVEQKVPNITFHFTGADWKLGALNTVLGMHDGKSCLSIAPGASKAIFGNLQQMNYLVGFDLNDKTLSFKKTDCTKY</sequence>
<dbReference type="FunFam" id="2.40.70.10:FF:000016">
    <property type="entry name" value="Probable aspartic protease At2g35615"/>
    <property type="match status" value="1"/>
</dbReference>
<dbReference type="Pfam" id="PF14543">
    <property type="entry name" value="TAXi_N"/>
    <property type="match status" value="1"/>
</dbReference>
<organism evidence="11 12">
    <name type="scientific">Heracleum sosnowskyi</name>
    <dbReference type="NCBI Taxonomy" id="360622"/>
    <lineage>
        <taxon>Eukaryota</taxon>
        <taxon>Viridiplantae</taxon>
        <taxon>Streptophyta</taxon>
        <taxon>Embryophyta</taxon>
        <taxon>Tracheophyta</taxon>
        <taxon>Spermatophyta</taxon>
        <taxon>Magnoliopsida</taxon>
        <taxon>eudicotyledons</taxon>
        <taxon>Gunneridae</taxon>
        <taxon>Pentapetalae</taxon>
        <taxon>asterids</taxon>
        <taxon>campanulids</taxon>
        <taxon>Apiales</taxon>
        <taxon>Apiaceae</taxon>
        <taxon>Apioideae</taxon>
        <taxon>apioid superclade</taxon>
        <taxon>Tordylieae</taxon>
        <taxon>Tordyliinae</taxon>
        <taxon>Heracleum</taxon>
    </lineage>
</organism>
<keyword evidence="7" id="KW-0378">Hydrolase</keyword>
<evidence type="ECO:0000256" key="3">
    <source>
        <dbReference type="ARBA" id="ARBA00022525"/>
    </source>
</evidence>
<evidence type="ECO:0000256" key="4">
    <source>
        <dbReference type="ARBA" id="ARBA00022670"/>
    </source>
</evidence>
<dbReference type="AlphaFoldDB" id="A0AAD8HWB4"/>
<comment type="caution">
    <text evidence="11">The sequence shown here is derived from an EMBL/GenBank/DDBJ whole genome shotgun (WGS) entry which is preliminary data.</text>
</comment>
<keyword evidence="3" id="KW-0964">Secreted</keyword>
<dbReference type="FunFam" id="2.40.70.10:FF:000050">
    <property type="entry name" value="Aspartic proteinase CDR1"/>
    <property type="match status" value="1"/>
</dbReference>
<keyword evidence="5 9" id="KW-0732">Signal</keyword>
<evidence type="ECO:0000259" key="10">
    <source>
        <dbReference type="PROSITE" id="PS51767"/>
    </source>
</evidence>
<feature type="signal peptide" evidence="9">
    <location>
        <begin position="1"/>
        <end position="22"/>
    </location>
</feature>
<evidence type="ECO:0000256" key="7">
    <source>
        <dbReference type="ARBA" id="ARBA00022801"/>
    </source>
</evidence>
<evidence type="ECO:0000313" key="11">
    <source>
        <dbReference type="EMBL" id="KAK1374168.1"/>
    </source>
</evidence>
<dbReference type="EMBL" id="JAUIZM010000007">
    <property type="protein sequence ID" value="KAK1374168.1"/>
    <property type="molecule type" value="Genomic_DNA"/>
</dbReference>
<keyword evidence="6" id="KW-0064">Aspartyl protease</keyword>
<dbReference type="InterPro" id="IPR033121">
    <property type="entry name" value="PEPTIDASE_A1"/>
</dbReference>
<accession>A0AAD8HWB4</accession>
<protein>
    <submittedName>
        <fullName evidence="11">Aspartic proteinase CDR1-like</fullName>
    </submittedName>
</protein>
<comment type="subcellular location">
    <subcellularLocation>
        <location evidence="1">Secreted</location>
    </subcellularLocation>
</comment>
<evidence type="ECO:0000256" key="1">
    <source>
        <dbReference type="ARBA" id="ARBA00004613"/>
    </source>
</evidence>
<evidence type="ECO:0000313" key="12">
    <source>
        <dbReference type="Proteomes" id="UP001237642"/>
    </source>
</evidence>
<dbReference type="InterPro" id="IPR021109">
    <property type="entry name" value="Peptidase_aspartic_dom_sf"/>
</dbReference>
<reference evidence="11" key="2">
    <citation type="submission" date="2023-05" db="EMBL/GenBank/DDBJ databases">
        <authorList>
            <person name="Schelkunov M.I."/>
        </authorList>
    </citation>
    <scope>NUCLEOTIDE SEQUENCE</scope>
    <source>
        <strain evidence="11">Hsosn_3</strain>
        <tissue evidence="11">Leaf</tissue>
    </source>
</reference>
<dbReference type="InterPro" id="IPR001969">
    <property type="entry name" value="Aspartic_peptidase_AS"/>
</dbReference>
<feature type="chain" id="PRO_5042043585" evidence="9">
    <location>
        <begin position="23"/>
        <end position="427"/>
    </location>
</feature>
<dbReference type="Proteomes" id="UP001237642">
    <property type="component" value="Unassembled WGS sequence"/>
</dbReference>
<dbReference type="GO" id="GO:0006508">
    <property type="term" value="P:proteolysis"/>
    <property type="evidence" value="ECO:0007669"/>
    <property type="project" value="UniProtKB-KW"/>
</dbReference>